<accession>A0ABT9VEW6</accession>
<evidence type="ECO:0000256" key="1">
    <source>
        <dbReference type="SAM" id="Phobius"/>
    </source>
</evidence>
<reference evidence="2 3" key="1">
    <citation type="submission" date="2023-07" db="EMBL/GenBank/DDBJ databases">
        <title>Genomic Encyclopedia of Type Strains, Phase IV (KMG-IV): sequencing the most valuable type-strain genomes for metagenomic binning, comparative biology and taxonomic classification.</title>
        <authorList>
            <person name="Goeker M."/>
        </authorList>
    </citation>
    <scope>NUCLEOTIDE SEQUENCE [LARGE SCALE GENOMIC DNA]</scope>
    <source>
        <strain evidence="2 3">DSM 16460</strain>
    </source>
</reference>
<keyword evidence="1" id="KW-0812">Transmembrane</keyword>
<evidence type="ECO:0000313" key="2">
    <source>
        <dbReference type="EMBL" id="MDQ0159504.1"/>
    </source>
</evidence>
<dbReference type="EMBL" id="JAUSTQ010000005">
    <property type="protein sequence ID" value="MDQ0159504.1"/>
    <property type="molecule type" value="Genomic_DNA"/>
</dbReference>
<dbReference type="Proteomes" id="UP001224359">
    <property type="component" value="Unassembled WGS sequence"/>
</dbReference>
<comment type="caution">
    <text evidence="2">The sequence shown here is derived from an EMBL/GenBank/DDBJ whole genome shotgun (WGS) entry which is preliminary data.</text>
</comment>
<dbReference type="RefSeq" id="WP_306976031.1">
    <property type="nucleotide sequence ID" value="NZ_JAUSTQ010000005.1"/>
</dbReference>
<evidence type="ECO:0000313" key="3">
    <source>
        <dbReference type="Proteomes" id="UP001224359"/>
    </source>
</evidence>
<sequence length="51" mass="6134">MDREEWDIQEVKQLKKKELIQLNLAMLLIFALAMYFAYNGNHILIIGMLFY</sequence>
<proteinExistence type="predicted"/>
<protein>
    <submittedName>
        <fullName evidence="2">Uncharacterized protein</fullName>
    </submittedName>
</protein>
<gene>
    <name evidence="2" type="ORF">J2S77_001488</name>
</gene>
<organism evidence="2 3">
    <name type="scientific">Alkalibacillus salilacus</name>
    <dbReference type="NCBI Taxonomy" id="284582"/>
    <lineage>
        <taxon>Bacteria</taxon>
        <taxon>Bacillati</taxon>
        <taxon>Bacillota</taxon>
        <taxon>Bacilli</taxon>
        <taxon>Bacillales</taxon>
        <taxon>Bacillaceae</taxon>
        <taxon>Alkalibacillus</taxon>
    </lineage>
</organism>
<feature type="transmembrane region" description="Helical" evidence="1">
    <location>
        <begin position="20"/>
        <end position="38"/>
    </location>
</feature>
<keyword evidence="3" id="KW-1185">Reference proteome</keyword>
<keyword evidence="1" id="KW-1133">Transmembrane helix</keyword>
<keyword evidence="1" id="KW-0472">Membrane</keyword>
<name>A0ABT9VEW6_9BACI</name>